<proteinExistence type="predicted"/>
<dbReference type="Proteomes" id="UP000016931">
    <property type="component" value="Unassembled WGS sequence"/>
</dbReference>
<evidence type="ECO:0000313" key="3">
    <source>
        <dbReference type="Proteomes" id="UP000016931"/>
    </source>
</evidence>
<sequence>PGLAWSRQLVWSCQCLHLQTRCACSSSSFQPFHTTTPPLYTNSLSLSLSLSLLLRLSVSPSALLFYLTPLGTPGVTIHRAAPHRTAPYSLLPLHSSLPPLTPHSPLTTDETRSATDLDFPIRTPPPSTHPSIAALRQPSIHCRAIASCLLRRHYSIQAGAQLVSAHDTHVQKHDRRDDERGY</sequence>
<dbReference type="HOGENOM" id="CLU_1485510_0_0_1"/>
<organism evidence="2 3">
    <name type="scientific">Sphaerulina musiva (strain SO2202)</name>
    <name type="common">Poplar stem canker fungus</name>
    <name type="synonym">Septoria musiva</name>
    <dbReference type="NCBI Taxonomy" id="692275"/>
    <lineage>
        <taxon>Eukaryota</taxon>
        <taxon>Fungi</taxon>
        <taxon>Dikarya</taxon>
        <taxon>Ascomycota</taxon>
        <taxon>Pezizomycotina</taxon>
        <taxon>Dothideomycetes</taxon>
        <taxon>Dothideomycetidae</taxon>
        <taxon>Mycosphaerellales</taxon>
        <taxon>Mycosphaerellaceae</taxon>
        <taxon>Sphaerulina</taxon>
    </lineage>
</organism>
<feature type="compositionally biased region" description="Basic and acidic residues" evidence="1">
    <location>
        <begin position="166"/>
        <end position="182"/>
    </location>
</feature>
<accession>M3B287</accession>
<evidence type="ECO:0000313" key="2">
    <source>
        <dbReference type="EMBL" id="EMF13882.1"/>
    </source>
</evidence>
<dbReference type="EMBL" id="KB456263">
    <property type="protein sequence ID" value="EMF13882.1"/>
    <property type="molecule type" value="Genomic_DNA"/>
</dbReference>
<evidence type="ECO:0000256" key="1">
    <source>
        <dbReference type="SAM" id="MobiDB-lite"/>
    </source>
</evidence>
<name>M3B287_SPHMS</name>
<feature type="non-terminal residue" evidence="2">
    <location>
        <position position="1"/>
    </location>
</feature>
<dbReference type="AlphaFoldDB" id="M3B287"/>
<gene>
    <name evidence="2" type="ORF">SEPMUDRAFT_149022</name>
</gene>
<keyword evidence="3" id="KW-1185">Reference proteome</keyword>
<feature type="region of interest" description="Disordered" evidence="1">
    <location>
        <begin position="163"/>
        <end position="182"/>
    </location>
</feature>
<dbReference type="GeneID" id="27902427"/>
<dbReference type="RefSeq" id="XP_016762003.1">
    <property type="nucleotide sequence ID" value="XM_016905290.1"/>
</dbReference>
<reference evidence="2 3" key="1">
    <citation type="journal article" date="2012" name="PLoS Pathog.">
        <title>Diverse lifestyles and strategies of plant pathogenesis encoded in the genomes of eighteen Dothideomycetes fungi.</title>
        <authorList>
            <person name="Ohm R.A."/>
            <person name="Feau N."/>
            <person name="Henrissat B."/>
            <person name="Schoch C.L."/>
            <person name="Horwitz B.A."/>
            <person name="Barry K.W."/>
            <person name="Condon B.J."/>
            <person name="Copeland A.C."/>
            <person name="Dhillon B."/>
            <person name="Glaser F."/>
            <person name="Hesse C.N."/>
            <person name="Kosti I."/>
            <person name="LaButti K."/>
            <person name="Lindquist E.A."/>
            <person name="Lucas S."/>
            <person name="Salamov A.A."/>
            <person name="Bradshaw R.E."/>
            <person name="Ciuffetti L."/>
            <person name="Hamelin R.C."/>
            <person name="Kema G.H.J."/>
            <person name="Lawrence C."/>
            <person name="Scott J.A."/>
            <person name="Spatafora J.W."/>
            <person name="Turgeon B.G."/>
            <person name="de Wit P.J.G.M."/>
            <person name="Zhong S."/>
            <person name="Goodwin S.B."/>
            <person name="Grigoriev I.V."/>
        </authorList>
    </citation>
    <scope>NUCLEOTIDE SEQUENCE [LARGE SCALE GENOMIC DNA]</scope>
    <source>
        <strain evidence="2 3">SO2202</strain>
    </source>
</reference>
<protein>
    <submittedName>
        <fullName evidence="2">Uncharacterized protein</fullName>
    </submittedName>
</protein>